<dbReference type="EMBL" id="CP068046">
    <property type="protein sequence ID" value="QQR38735.1"/>
    <property type="molecule type" value="Genomic_DNA"/>
</dbReference>
<feature type="signal peptide" evidence="1">
    <location>
        <begin position="1"/>
        <end position="23"/>
    </location>
</feature>
<dbReference type="Proteomes" id="UP000595857">
    <property type="component" value="Chromosome"/>
</dbReference>
<gene>
    <name evidence="2" type="ORF">JI748_13345</name>
</gene>
<organism evidence="2 3">
    <name type="scientific">Devosia rhizoryzae</name>
    <dbReference type="NCBI Taxonomy" id="2774137"/>
    <lineage>
        <taxon>Bacteria</taxon>
        <taxon>Pseudomonadati</taxon>
        <taxon>Pseudomonadota</taxon>
        <taxon>Alphaproteobacteria</taxon>
        <taxon>Hyphomicrobiales</taxon>
        <taxon>Devosiaceae</taxon>
        <taxon>Devosia</taxon>
    </lineage>
</organism>
<dbReference type="RefSeq" id="WP_201631494.1">
    <property type="nucleotide sequence ID" value="NZ_CP068046.1"/>
</dbReference>
<sequence>MTLTKALPLIAAVALAAASPAFSDEVVPTIVTSGGPTTVVYVFPTSPQTFVPVEGLPSFLAMPGASLPPVSTQVIYSAPLPGPMVTSSADLDCDSFAGEVALAGADIFNLDKDGDGIGCEPEDR</sequence>
<proteinExistence type="predicted"/>
<accession>A0ABX7C3C2</accession>
<protein>
    <recommendedName>
        <fullName evidence="4">Excalibur calcium-binding domain-containing protein</fullName>
    </recommendedName>
</protein>
<evidence type="ECO:0000313" key="3">
    <source>
        <dbReference type="Proteomes" id="UP000595857"/>
    </source>
</evidence>
<feature type="chain" id="PRO_5046130264" description="Excalibur calcium-binding domain-containing protein" evidence="1">
    <location>
        <begin position="24"/>
        <end position="124"/>
    </location>
</feature>
<reference evidence="2 3" key="1">
    <citation type="submission" date="2021-01" db="EMBL/GenBank/DDBJ databases">
        <title>Genome seq and assembly of Devosia sp. LEGU1.</title>
        <authorList>
            <person name="Chhetri G."/>
        </authorList>
    </citation>
    <scope>NUCLEOTIDE SEQUENCE [LARGE SCALE GENOMIC DNA]</scope>
    <source>
        <strain evidence="2 3">LEGU1</strain>
    </source>
</reference>
<name>A0ABX7C3C2_9HYPH</name>
<evidence type="ECO:0008006" key="4">
    <source>
        <dbReference type="Google" id="ProtNLM"/>
    </source>
</evidence>
<keyword evidence="1" id="KW-0732">Signal</keyword>
<evidence type="ECO:0000313" key="2">
    <source>
        <dbReference type="EMBL" id="QQR38735.1"/>
    </source>
</evidence>
<evidence type="ECO:0000256" key="1">
    <source>
        <dbReference type="SAM" id="SignalP"/>
    </source>
</evidence>
<keyword evidence="3" id="KW-1185">Reference proteome</keyword>